<evidence type="ECO:0000313" key="1">
    <source>
        <dbReference type="EMBL" id="PHT82918.1"/>
    </source>
</evidence>
<dbReference type="EMBL" id="AYRZ02000004">
    <property type="protein sequence ID" value="PHT82918.1"/>
    <property type="molecule type" value="Genomic_DNA"/>
</dbReference>
<comment type="caution">
    <text evidence="1">The sequence shown here is derived from an EMBL/GenBank/DDBJ whole genome shotgun (WGS) entry which is preliminary data.</text>
</comment>
<proteinExistence type="predicted"/>
<reference evidence="1 2" key="1">
    <citation type="journal article" date="2014" name="Nat. Genet.">
        <title>Genome sequence of the hot pepper provides insights into the evolution of pungency in Capsicum species.</title>
        <authorList>
            <person name="Kim S."/>
            <person name="Park M."/>
            <person name="Yeom S.I."/>
            <person name="Kim Y.M."/>
            <person name="Lee J.M."/>
            <person name="Lee H.A."/>
            <person name="Seo E."/>
            <person name="Choi J."/>
            <person name="Cheong K."/>
            <person name="Kim K.T."/>
            <person name="Jung K."/>
            <person name="Lee G.W."/>
            <person name="Oh S.K."/>
            <person name="Bae C."/>
            <person name="Kim S.B."/>
            <person name="Lee H.Y."/>
            <person name="Kim S.Y."/>
            <person name="Kim M.S."/>
            <person name="Kang B.C."/>
            <person name="Jo Y.D."/>
            <person name="Yang H.B."/>
            <person name="Jeong H.J."/>
            <person name="Kang W.H."/>
            <person name="Kwon J.K."/>
            <person name="Shin C."/>
            <person name="Lim J.Y."/>
            <person name="Park J.H."/>
            <person name="Huh J.H."/>
            <person name="Kim J.S."/>
            <person name="Kim B.D."/>
            <person name="Cohen O."/>
            <person name="Paran I."/>
            <person name="Suh M.C."/>
            <person name="Lee S.B."/>
            <person name="Kim Y.K."/>
            <person name="Shin Y."/>
            <person name="Noh S.J."/>
            <person name="Park J."/>
            <person name="Seo Y.S."/>
            <person name="Kwon S.Y."/>
            <person name="Kim H.A."/>
            <person name="Park J.M."/>
            <person name="Kim H.J."/>
            <person name="Choi S.B."/>
            <person name="Bosland P.W."/>
            <person name="Reeves G."/>
            <person name="Jo S.H."/>
            <person name="Lee B.W."/>
            <person name="Cho H.T."/>
            <person name="Choi H.S."/>
            <person name="Lee M.S."/>
            <person name="Yu Y."/>
            <person name="Do Choi Y."/>
            <person name="Park B.S."/>
            <person name="van Deynze A."/>
            <person name="Ashrafi H."/>
            <person name="Hill T."/>
            <person name="Kim W.T."/>
            <person name="Pai H.S."/>
            <person name="Ahn H.K."/>
            <person name="Yeam I."/>
            <person name="Giovannoni J.J."/>
            <person name="Rose J.K."/>
            <person name="Sorensen I."/>
            <person name="Lee S.J."/>
            <person name="Kim R.W."/>
            <person name="Choi I.Y."/>
            <person name="Choi B.S."/>
            <person name="Lim J.S."/>
            <person name="Lee Y.H."/>
            <person name="Choi D."/>
        </authorList>
    </citation>
    <scope>NUCLEOTIDE SEQUENCE [LARGE SCALE GENOMIC DNA]</scope>
    <source>
        <strain evidence="2">cv. CM334</strain>
    </source>
</reference>
<dbReference type="PANTHER" id="PTHR35694">
    <property type="entry name" value="DENEDDYLASE"/>
    <property type="match status" value="1"/>
</dbReference>
<dbReference type="AlphaFoldDB" id="A0A2G2ZLN7"/>
<sequence length="105" mass="12010">MECEIVANANVLLQKFSSERENYRPREGRWMHNWLTSTAYSKLEQTGSPEFIAWLSERIKEFYRWPGDIVVGSGSSAGIGELLMYRKHGMDSKDSDLNSSSTQSE</sequence>
<gene>
    <name evidence="1" type="ORF">T459_11361</name>
</gene>
<reference evidence="1 2" key="2">
    <citation type="journal article" date="2017" name="Genome Biol.">
        <title>New reference genome sequences of hot pepper reveal the massive evolution of plant disease-resistance genes by retroduplication.</title>
        <authorList>
            <person name="Kim S."/>
            <person name="Park J."/>
            <person name="Yeom S.I."/>
            <person name="Kim Y.M."/>
            <person name="Seo E."/>
            <person name="Kim K.T."/>
            <person name="Kim M.S."/>
            <person name="Lee J.M."/>
            <person name="Cheong K."/>
            <person name="Shin H.S."/>
            <person name="Kim S.B."/>
            <person name="Han K."/>
            <person name="Lee J."/>
            <person name="Park M."/>
            <person name="Lee H.A."/>
            <person name="Lee H.Y."/>
            <person name="Lee Y."/>
            <person name="Oh S."/>
            <person name="Lee J.H."/>
            <person name="Choi E."/>
            <person name="Choi E."/>
            <person name="Lee S.E."/>
            <person name="Jeon J."/>
            <person name="Kim H."/>
            <person name="Choi G."/>
            <person name="Song H."/>
            <person name="Lee J."/>
            <person name="Lee S.C."/>
            <person name="Kwon J.K."/>
            <person name="Lee H.Y."/>
            <person name="Koo N."/>
            <person name="Hong Y."/>
            <person name="Kim R.W."/>
            <person name="Kang W.H."/>
            <person name="Huh J.H."/>
            <person name="Kang B.C."/>
            <person name="Yang T.J."/>
            <person name="Lee Y.H."/>
            <person name="Bennetzen J.L."/>
            <person name="Choi D."/>
        </authorList>
    </citation>
    <scope>NUCLEOTIDE SEQUENCE [LARGE SCALE GENOMIC DNA]</scope>
    <source>
        <strain evidence="2">cv. CM334</strain>
    </source>
</reference>
<accession>A0A2G2ZLN7</accession>
<dbReference type="Proteomes" id="UP000222542">
    <property type="component" value="Unassembled WGS sequence"/>
</dbReference>
<name>A0A2G2ZLN7_CAPAN</name>
<keyword evidence="2" id="KW-1185">Reference proteome</keyword>
<organism evidence="1 2">
    <name type="scientific">Capsicum annuum</name>
    <name type="common">Capsicum pepper</name>
    <dbReference type="NCBI Taxonomy" id="4072"/>
    <lineage>
        <taxon>Eukaryota</taxon>
        <taxon>Viridiplantae</taxon>
        <taxon>Streptophyta</taxon>
        <taxon>Embryophyta</taxon>
        <taxon>Tracheophyta</taxon>
        <taxon>Spermatophyta</taxon>
        <taxon>Magnoliopsida</taxon>
        <taxon>eudicotyledons</taxon>
        <taxon>Gunneridae</taxon>
        <taxon>Pentapetalae</taxon>
        <taxon>asterids</taxon>
        <taxon>lamiids</taxon>
        <taxon>Solanales</taxon>
        <taxon>Solanaceae</taxon>
        <taxon>Solanoideae</taxon>
        <taxon>Capsiceae</taxon>
        <taxon>Capsicum</taxon>
    </lineage>
</organism>
<protein>
    <submittedName>
        <fullName evidence="1">Uncharacterized protein</fullName>
    </submittedName>
</protein>
<evidence type="ECO:0000313" key="2">
    <source>
        <dbReference type="Proteomes" id="UP000222542"/>
    </source>
</evidence>
<dbReference type="Gramene" id="PHT82918">
    <property type="protein sequence ID" value="PHT82918"/>
    <property type="gene ID" value="T459_11361"/>
</dbReference>
<dbReference type="PANTHER" id="PTHR35694:SF1">
    <property type="entry name" value="DENEDDYLASE"/>
    <property type="match status" value="1"/>
</dbReference>